<organism evidence="2 3">
    <name type="scientific">Trichuris trichiura</name>
    <name type="common">Whipworm</name>
    <name type="synonym">Trichocephalus trichiurus</name>
    <dbReference type="NCBI Taxonomy" id="36087"/>
    <lineage>
        <taxon>Eukaryota</taxon>
        <taxon>Metazoa</taxon>
        <taxon>Ecdysozoa</taxon>
        <taxon>Nematoda</taxon>
        <taxon>Enoplea</taxon>
        <taxon>Dorylaimia</taxon>
        <taxon>Trichinellida</taxon>
        <taxon>Trichuridae</taxon>
        <taxon>Trichuris</taxon>
    </lineage>
</organism>
<accession>A0A077ZFY2</accession>
<feature type="compositionally biased region" description="Basic and acidic residues" evidence="1">
    <location>
        <begin position="344"/>
        <end position="364"/>
    </location>
</feature>
<feature type="region of interest" description="Disordered" evidence="1">
    <location>
        <begin position="109"/>
        <end position="171"/>
    </location>
</feature>
<protein>
    <submittedName>
        <fullName evidence="2">Uncharacterized protein</fullName>
    </submittedName>
</protein>
<feature type="compositionally biased region" description="Polar residues" evidence="1">
    <location>
        <begin position="378"/>
        <end position="388"/>
    </location>
</feature>
<sequence length="742" mass="83702">MMNRDENGPLPALLRIGDRPVNLLSTMPTEEERGGNFQQRDRTNHSPDVRRPRNQRDAYEDFYGLHSDETGGMTSRKSPNNKQALHRQRPPTGNVERKLKDYCTEHSESMGEWSRLDELTPIESQSANDGERDESYGDNSSLSYYDNGTELSSDSDEHDAIKKSPPTVSDTRQVEIEVASIPDLITFDSDEEGSKYWCAVMDKADNEVSSRIRANEVEREENAVDILLGITGDNPNDRTIADNANQMNFLPTAMSLLKVAASGSSTNEENKAYHSSNAIEGENDCNAEEELKEFACEEDNWNDDEPRREWPTTSTSANRRSTGQPPFNHAHRRGERPTSGNFQQRDRTNHSPDVRRPRNQRDAYDDFYGLHCDETRRMTSGKSPNNNQARHRQRPPTGNVERQRQQQTRDSHTERNDSWQNRCRPNYQSGPARSSNYGYQDRDAADQTDSSSQNISRIRTLSRSQRSLHTEDEIVVPPIDKANDDQYYFSYGNVKLKDYCIEQSESMGEWSRLDELTPIESQSAKDGERDESYGDDSSLSYYDNGTELSSDSDEHDAIKKSPSTVSDTRQVEIEVASIPDLITFDSDEEGSKYWCAVMGKADNEVSSGIRANKVEREENAVDILLGITGDNPNDRTIADNANQMNFLPTAMCLLKVAASGSSTNEENKPYHSSNGIEGGNDCNAEEELKEFGCEEDNLRVIRLPRESGETGVNPDASHRWGRPSMSGSHADPEVVPCCRYRI</sequence>
<feature type="compositionally biased region" description="Polar residues" evidence="1">
    <location>
        <begin position="72"/>
        <end position="83"/>
    </location>
</feature>
<reference evidence="2" key="1">
    <citation type="submission" date="2014-01" db="EMBL/GenBank/DDBJ databases">
        <authorList>
            <person name="Aslett M."/>
        </authorList>
    </citation>
    <scope>NUCLEOTIDE SEQUENCE</scope>
</reference>
<reference evidence="2" key="2">
    <citation type="submission" date="2014-03" db="EMBL/GenBank/DDBJ databases">
        <title>The whipworm genome and dual-species transcriptomics of an intimate host-pathogen interaction.</title>
        <authorList>
            <person name="Foth B.J."/>
            <person name="Tsai I.J."/>
            <person name="Reid A.J."/>
            <person name="Bancroft A.J."/>
            <person name="Nichol S."/>
            <person name="Tracey A."/>
            <person name="Holroyd N."/>
            <person name="Cotton J.A."/>
            <person name="Stanley E.J."/>
            <person name="Zarowiecki M."/>
            <person name="Liu J.Z."/>
            <person name="Huckvale T."/>
            <person name="Cooper P.J."/>
            <person name="Grencis R.K."/>
            <person name="Berriman M."/>
        </authorList>
    </citation>
    <scope>NUCLEOTIDE SEQUENCE [LARGE SCALE GENOMIC DNA]</scope>
</reference>
<feature type="compositionally biased region" description="Basic and acidic residues" evidence="1">
    <location>
        <begin position="30"/>
        <end position="59"/>
    </location>
</feature>
<feature type="region of interest" description="Disordered" evidence="1">
    <location>
        <begin position="702"/>
        <end position="730"/>
    </location>
</feature>
<feature type="compositionally biased region" description="Polar residues" evidence="1">
    <location>
        <begin position="137"/>
        <end position="152"/>
    </location>
</feature>
<feature type="region of interest" description="Disordered" evidence="1">
    <location>
        <begin position="1"/>
        <end position="97"/>
    </location>
</feature>
<evidence type="ECO:0000256" key="1">
    <source>
        <dbReference type="SAM" id="MobiDB-lite"/>
    </source>
</evidence>
<feature type="compositionally biased region" description="Basic and acidic residues" evidence="1">
    <location>
        <begin position="401"/>
        <end position="417"/>
    </location>
</feature>
<feature type="region of interest" description="Disordered" evidence="1">
    <location>
        <begin position="296"/>
        <end position="469"/>
    </location>
</feature>
<dbReference type="Proteomes" id="UP000030665">
    <property type="component" value="Unassembled WGS sequence"/>
</dbReference>
<evidence type="ECO:0000313" key="3">
    <source>
        <dbReference type="Proteomes" id="UP000030665"/>
    </source>
</evidence>
<gene>
    <name evidence="2" type="ORF">TTRE_0000679501</name>
</gene>
<feature type="compositionally biased region" description="Basic and acidic residues" evidence="1">
    <location>
        <begin position="523"/>
        <end position="532"/>
    </location>
</feature>
<keyword evidence="3" id="KW-1185">Reference proteome</keyword>
<feature type="compositionally biased region" description="Polar residues" evidence="1">
    <location>
        <begin position="311"/>
        <end position="325"/>
    </location>
</feature>
<feature type="compositionally biased region" description="Polar residues" evidence="1">
    <location>
        <begin position="447"/>
        <end position="467"/>
    </location>
</feature>
<feature type="compositionally biased region" description="Basic and acidic residues" evidence="1">
    <location>
        <begin position="109"/>
        <end position="118"/>
    </location>
</feature>
<feature type="region of interest" description="Disordered" evidence="1">
    <location>
        <begin position="510"/>
        <end position="568"/>
    </location>
</feature>
<feature type="compositionally biased region" description="Polar residues" evidence="1">
    <location>
        <begin position="418"/>
        <end position="438"/>
    </location>
</feature>
<evidence type="ECO:0000313" key="2">
    <source>
        <dbReference type="EMBL" id="CDW58478.1"/>
    </source>
</evidence>
<proteinExistence type="predicted"/>
<dbReference type="AlphaFoldDB" id="A0A077ZFY2"/>
<name>A0A077ZFY2_TRITR</name>
<dbReference type="EMBL" id="HG806347">
    <property type="protein sequence ID" value="CDW58478.1"/>
    <property type="molecule type" value="Genomic_DNA"/>
</dbReference>
<dbReference type="OrthoDB" id="5944758at2759"/>